<organism evidence="3 4">
    <name type="scientific">Iodobacter ciconiae</name>
    <dbReference type="NCBI Taxonomy" id="2496266"/>
    <lineage>
        <taxon>Bacteria</taxon>
        <taxon>Pseudomonadati</taxon>
        <taxon>Pseudomonadota</taxon>
        <taxon>Betaproteobacteria</taxon>
        <taxon>Neisseriales</taxon>
        <taxon>Chitinibacteraceae</taxon>
        <taxon>Iodobacter</taxon>
    </lineage>
</organism>
<dbReference type="Pfam" id="PF18650">
    <property type="entry name" value="IMPa_N_2"/>
    <property type="match status" value="1"/>
</dbReference>
<evidence type="ECO:0000256" key="1">
    <source>
        <dbReference type="SAM" id="SignalP"/>
    </source>
</evidence>
<dbReference type="InterPro" id="IPR031161">
    <property type="entry name" value="Peptidase_M60_dom"/>
</dbReference>
<evidence type="ECO:0000313" key="3">
    <source>
        <dbReference type="EMBL" id="AZN35058.1"/>
    </source>
</evidence>
<dbReference type="PROSITE" id="PS51723">
    <property type="entry name" value="PEPTIDASE_M60"/>
    <property type="match status" value="1"/>
</dbReference>
<dbReference type="InterPro" id="IPR041549">
    <property type="entry name" value="IMPa_helical"/>
</dbReference>
<dbReference type="SMART" id="SM01276">
    <property type="entry name" value="M60-like"/>
    <property type="match status" value="1"/>
</dbReference>
<feature type="domain" description="Peptidase M60" evidence="2">
    <location>
        <begin position="441"/>
        <end position="765"/>
    </location>
</feature>
<dbReference type="NCBIfam" id="NF038322">
    <property type="entry name" value="ImpA_fam_HExGH"/>
    <property type="match status" value="1"/>
</dbReference>
<feature type="signal peptide" evidence="1">
    <location>
        <begin position="1"/>
        <end position="19"/>
    </location>
</feature>
<dbReference type="AlphaFoldDB" id="A0A3S8ZNE1"/>
<dbReference type="InterPro" id="IPR042279">
    <property type="entry name" value="Pep_M60_3"/>
</dbReference>
<keyword evidence="1" id="KW-0732">Signal</keyword>
<name>A0A3S8ZNE1_9NEIS</name>
<dbReference type="InterPro" id="IPR040711">
    <property type="entry name" value="IMPa_N_2"/>
</dbReference>
<evidence type="ECO:0000259" key="2">
    <source>
        <dbReference type="PROSITE" id="PS51723"/>
    </source>
</evidence>
<proteinExistence type="predicted"/>
<gene>
    <name evidence="3" type="ORF">EJO50_00275</name>
</gene>
<reference evidence="3 4" key="1">
    <citation type="submission" date="2018-12" db="EMBL/GenBank/DDBJ databases">
        <title>Complete genome sequence of Iodobacter sp. H11R3.</title>
        <authorList>
            <person name="Bae J.-W."/>
        </authorList>
    </citation>
    <scope>NUCLEOTIDE SEQUENCE [LARGE SCALE GENOMIC DNA]</scope>
    <source>
        <strain evidence="3 4">H11R3</strain>
    </source>
</reference>
<protein>
    <recommendedName>
        <fullName evidence="2">Peptidase M60 domain-containing protein</fullName>
    </recommendedName>
</protein>
<dbReference type="OrthoDB" id="9122461at2"/>
<dbReference type="PROSITE" id="PS51257">
    <property type="entry name" value="PROKAR_LIPOPROTEIN"/>
    <property type="match status" value="1"/>
</dbReference>
<keyword evidence="4" id="KW-1185">Reference proteome</keyword>
<dbReference type="Gene3D" id="1.10.390.30">
    <property type="entry name" value="Peptidase M60, enhancin-like domain 3"/>
    <property type="match status" value="1"/>
</dbReference>
<dbReference type="Proteomes" id="UP000282438">
    <property type="component" value="Chromosome"/>
</dbReference>
<feature type="chain" id="PRO_5019514008" description="Peptidase M60 domain-containing protein" evidence="1">
    <location>
        <begin position="20"/>
        <end position="906"/>
    </location>
</feature>
<sequence>MKYKSFLSMLTLCMLAACGGSSDPSATDPSTLDEVISSNDANLIASAVKAGSTAGLSAPHRELLLQQALTLAKRYQQQQNATLSDIYGGADLDLTFNLGKNSNSISPGLSTMAVPLILSDEGRGLAVISQYGKGRSLAYGADVLAWMADQSRENQHFPIFNRAFNWVVTGKAAGPLPATIKFATAGYDAKSVTKLLARLGKTPQALTCDFSVSNNSCWQDADVLFFGAGVKDSAELGGQVRKYLESGKAIIYMHPSWGDSVGGRKVLQALGMELGGYGGNFFASVAGMSVGSQRTLSEVLKQGERLVPLIQAIQQMGSSSLSLDLSKDTSSADAITVIHKELENLQSTGGEVFAEPAADLHQLLVLWADLYRPDIEYGKINRTTQPAEFLRTYASDSWLAFNRVSTTVARAGQGDFMPQLAQQLPVSSSAETIEVTIAQADGVTAIGRAAVPGKPVYIEVLAGNGKLAVQSNYLRTWGNPLTDAVSEGYKRPRHPQSFRFPLKASGETVLVTPFGGPLYLNYAGATAGQSVTLKIRGAAKYSHFDFTKAQSDADIDEAVAALKRKDFGWQTAKFVGGEIQQTINYANQAMGTLDPKVYIVDQIKGMLFDSNHIANGYSNMPMSANVAAFCASAGWTCGGPIHRAPGVQHFVGWISACGYLCSGNPSDGFAGISGTGWGHAHELGHNTVQRVMHIELNGKGCLVECDNNILASTHMMRQYGLTGLDNGHLTDHPALYQYIVQNRQNGLSGEAQRADMEKRLWGGDSQDPMRAVHFQLAFLFSKYRAKESVPSMQASMDYFTLLTKADRLVSKEWEAGNKYGMSRYANNTINNHELIYVISSKIIGQDVRKIFAMYGLPLSQTALDSVADLKLPVASEQFYALAQKKFNQVSSGQWLDLSAATPAYPQ</sequence>
<accession>A0A3S8ZNE1</accession>
<dbReference type="EMBL" id="CP034433">
    <property type="protein sequence ID" value="AZN35058.1"/>
    <property type="molecule type" value="Genomic_DNA"/>
</dbReference>
<dbReference type="RefSeq" id="WP_125971034.1">
    <property type="nucleotide sequence ID" value="NZ_CP034433.1"/>
</dbReference>
<dbReference type="Pfam" id="PF18642">
    <property type="entry name" value="IMPa_helical"/>
    <property type="match status" value="1"/>
</dbReference>
<evidence type="ECO:0000313" key="4">
    <source>
        <dbReference type="Proteomes" id="UP000282438"/>
    </source>
</evidence>
<dbReference type="KEGG" id="iod:EJO50_00275"/>